<dbReference type="InterPro" id="IPR029046">
    <property type="entry name" value="LolA/LolB/LppX"/>
</dbReference>
<dbReference type="SUPFAM" id="SSF89392">
    <property type="entry name" value="Prokaryotic lipoproteins and lipoprotein localization factors"/>
    <property type="match status" value="1"/>
</dbReference>
<evidence type="ECO:0000313" key="8">
    <source>
        <dbReference type="Proteomes" id="UP001595696"/>
    </source>
</evidence>
<evidence type="ECO:0000256" key="3">
    <source>
        <dbReference type="ARBA" id="ARBA00022475"/>
    </source>
</evidence>
<comment type="similarity">
    <text evidence="2">Belongs to the LppX/LprAFG lipoprotein family.</text>
</comment>
<dbReference type="RefSeq" id="WP_378610787.1">
    <property type="nucleotide sequence ID" value="NZ_JBHSAX010000003.1"/>
</dbReference>
<keyword evidence="6 7" id="KW-0449">Lipoprotein</keyword>
<dbReference type="Proteomes" id="UP001595696">
    <property type="component" value="Unassembled WGS sequence"/>
</dbReference>
<dbReference type="Pfam" id="PF07161">
    <property type="entry name" value="LppX_LprAFG"/>
    <property type="match status" value="1"/>
</dbReference>
<keyword evidence="3" id="KW-0472">Membrane</keyword>
<evidence type="ECO:0000256" key="6">
    <source>
        <dbReference type="ARBA" id="ARBA00023288"/>
    </source>
</evidence>
<evidence type="ECO:0000256" key="4">
    <source>
        <dbReference type="ARBA" id="ARBA00022729"/>
    </source>
</evidence>
<evidence type="ECO:0000256" key="5">
    <source>
        <dbReference type="ARBA" id="ARBA00023139"/>
    </source>
</evidence>
<keyword evidence="4" id="KW-0732">Signal</keyword>
<comment type="caution">
    <text evidence="7">The sequence shown here is derived from an EMBL/GenBank/DDBJ whole genome shotgun (WGS) entry which is preliminary data.</text>
</comment>
<dbReference type="EMBL" id="JBHSAX010000003">
    <property type="protein sequence ID" value="MFC3961025.1"/>
    <property type="molecule type" value="Genomic_DNA"/>
</dbReference>
<comment type="subcellular location">
    <subcellularLocation>
        <location evidence="1">Cell envelope</location>
    </subcellularLocation>
</comment>
<accession>A0ABV8DM41</accession>
<evidence type="ECO:0000313" key="7">
    <source>
        <dbReference type="EMBL" id="MFC3961025.1"/>
    </source>
</evidence>
<sequence>MSDPTTSESTVARRATRRLTPVRLGTAAVAASLFAAVLTGCGSDDSSTSSSSTAATATGALPEAAQIVQESARTTQTLQAVHLELEVENIQNLPVEKVDADVTNQPQGQGAAQGSATVRTKPDAPFVEADFVVVDKSIWVKLEDGKFADLGPSEKVYDPGIILDKDKGLANVIAKVQNPKVEGRESVEGTAVVKVSGTIDSAVIDPIVPRVGEGGGTFPITLYIADVAPPSTSAAAKPSDAPSAGDGPNLVRAVIEKGDGTINVTLSDWAEPVTVTKPAN</sequence>
<gene>
    <name evidence="7" type="ORF">ACFO0B_03370</name>
</gene>
<evidence type="ECO:0000256" key="1">
    <source>
        <dbReference type="ARBA" id="ARBA00004196"/>
    </source>
</evidence>
<dbReference type="Gene3D" id="2.50.20.20">
    <property type="match status" value="1"/>
</dbReference>
<dbReference type="CDD" id="cd16334">
    <property type="entry name" value="LppX-like"/>
    <property type="match status" value="1"/>
</dbReference>
<name>A0ABV8DM41_9NOCA</name>
<proteinExistence type="inferred from homology"/>
<reference evidence="8" key="1">
    <citation type="journal article" date="2019" name="Int. J. Syst. Evol. Microbiol.">
        <title>The Global Catalogue of Microorganisms (GCM) 10K type strain sequencing project: providing services to taxonomists for standard genome sequencing and annotation.</title>
        <authorList>
            <consortium name="The Broad Institute Genomics Platform"/>
            <consortium name="The Broad Institute Genome Sequencing Center for Infectious Disease"/>
            <person name="Wu L."/>
            <person name="Ma J."/>
        </authorList>
    </citation>
    <scope>NUCLEOTIDE SEQUENCE [LARGE SCALE GENOMIC DNA]</scope>
    <source>
        <strain evidence="8">CGMCC 4.7330</strain>
    </source>
</reference>
<dbReference type="InterPro" id="IPR009830">
    <property type="entry name" value="LppX/LprAFG"/>
</dbReference>
<keyword evidence="3" id="KW-1003">Cell membrane</keyword>
<keyword evidence="5" id="KW-0564">Palmitate</keyword>
<protein>
    <submittedName>
        <fullName evidence="7">LppX_LprAFG lipoprotein</fullName>
    </submittedName>
</protein>
<organism evidence="7 8">
    <name type="scientific">Nocardia jiangsuensis</name>
    <dbReference type="NCBI Taxonomy" id="1691563"/>
    <lineage>
        <taxon>Bacteria</taxon>
        <taxon>Bacillati</taxon>
        <taxon>Actinomycetota</taxon>
        <taxon>Actinomycetes</taxon>
        <taxon>Mycobacteriales</taxon>
        <taxon>Nocardiaceae</taxon>
        <taxon>Nocardia</taxon>
    </lineage>
</organism>
<keyword evidence="8" id="KW-1185">Reference proteome</keyword>
<evidence type="ECO:0000256" key="2">
    <source>
        <dbReference type="ARBA" id="ARBA00009194"/>
    </source>
</evidence>